<evidence type="ECO:0000313" key="3">
    <source>
        <dbReference type="Proteomes" id="UP000029443"/>
    </source>
</evidence>
<comment type="caution">
    <text evidence="2">The sequence shown here is derived from an EMBL/GenBank/DDBJ whole genome shotgun (WGS) entry which is preliminary data.</text>
</comment>
<dbReference type="EMBL" id="ARXU01000002">
    <property type="protein sequence ID" value="KGD62531.1"/>
    <property type="molecule type" value="Genomic_DNA"/>
</dbReference>
<dbReference type="InterPro" id="IPR007939">
    <property type="entry name" value="Cu-R_B_prcur"/>
</dbReference>
<gene>
    <name evidence="2" type="ORF">T9A_00822</name>
</gene>
<proteinExistence type="predicted"/>
<accession>A0ABR4WG45</accession>
<feature type="signal peptide" evidence="1">
    <location>
        <begin position="1"/>
        <end position="22"/>
    </location>
</feature>
<dbReference type="Proteomes" id="UP000029443">
    <property type="component" value="Unassembled WGS sequence"/>
</dbReference>
<keyword evidence="1" id="KW-0732">Signal</keyword>
<organism evidence="2 3">
    <name type="scientific">Alcanivorax jadensis T9</name>
    <dbReference type="NCBI Taxonomy" id="1177181"/>
    <lineage>
        <taxon>Bacteria</taxon>
        <taxon>Pseudomonadati</taxon>
        <taxon>Pseudomonadota</taxon>
        <taxon>Gammaproteobacteria</taxon>
        <taxon>Oceanospirillales</taxon>
        <taxon>Alcanivoracaceae</taxon>
        <taxon>Alcanivorax</taxon>
    </lineage>
</organism>
<name>A0ABR4WG45_9GAMM</name>
<evidence type="ECO:0000313" key="2">
    <source>
        <dbReference type="EMBL" id="KGD62531.1"/>
    </source>
</evidence>
<dbReference type="Pfam" id="PF05275">
    <property type="entry name" value="CopB"/>
    <property type="match status" value="1"/>
</dbReference>
<feature type="chain" id="PRO_5046817683" evidence="1">
    <location>
        <begin position="23"/>
        <end position="244"/>
    </location>
</feature>
<reference evidence="2 3" key="1">
    <citation type="submission" date="2012-09" db="EMBL/GenBank/DDBJ databases">
        <title>Genome Sequence of alkane-degrading Bacterium Alcanivorax jadensis T9.</title>
        <authorList>
            <person name="Lai Q."/>
            <person name="Shao Z."/>
        </authorList>
    </citation>
    <scope>NUCLEOTIDE SEQUENCE [LARGE SCALE GENOMIC DNA]</scope>
    <source>
        <strain evidence="2 3">T9</strain>
    </source>
</reference>
<evidence type="ECO:0000256" key="1">
    <source>
        <dbReference type="SAM" id="SignalP"/>
    </source>
</evidence>
<sequence>MKTSTFLLSALTAMTVATPAWSMSEHPPRFSKVLVDQLELRDSDEGTVLGWDANAWYGGDLNKLYLSTEGERLMDPEHHDEDASTESAETRLAWSHAFAPYWDWQLGWRRDWQPDNPNRDWASLGIQGLAPYWFELDGQLFLGEDNLSELRLEAEYELMLSQRLALVPEVEASFYGKDDDDLGIGDGLVAIESGLRLRYEIRRELAPYIGVHWEKQYGDTADRTRAAGGDPEEASLVAGIHFWF</sequence>
<protein>
    <submittedName>
        <fullName evidence="2">Copper resistance protein B</fullName>
    </submittedName>
</protein>
<keyword evidence="3" id="KW-1185">Reference proteome</keyword>